<dbReference type="InterPro" id="IPR038323">
    <property type="entry name" value="ArAE_1_C_sf"/>
</dbReference>
<dbReference type="AlphaFoldDB" id="C8NIQ5"/>
<protein>
    <recommendedName>
        <fullName evidence="8">Putative aromatic acid exporter C-terminal domain-containing protein</fullName>
    </recommendedName>
</protein>
<feature type="chain" id="PRO_5002990356" description="Putative aromatic acid exporter C-terminal domain-containing protein" evidence="7">
    <location>
        <begin position="22"/>
        <end position="331"/>
    </location>
</feature>
<keyword evidence="5 6" id="KW-0472">Membrane</keyword>
<comment type="caution">
    <text evidence="9">The sequence shown here is derived from an EMBL/GenBank/DDBJ whole genome shotgun (WGS) entry which is preliminary data.</text>
</comment>
<evidence type="ECO:0000313" key="9">
    <source>
        <dbReference type="EMBL" id="EEW36452.1"/>
    </source>
</evidence>
<dbReference type="InterPro" id="IPR052984">
    <property type="entry name" value="UPF0421"/>
</dbReference>
<evidence type="ECO:0000256" key="7">
    <source>
        <dbReference type="SAM" id="SignalP"/>
    </source>
</evidence>
<evidence type="ECO:0000256" key="6">
    <source>
        <dbReference type="SAM" id="Phobius"/>
    </source>
</evidence>
<dbReference type="GO" id="GO:0005886">
    <property type="term" value="C:plasma membrane"/>
    <property type="evidence" value="ECO:0007669"/>
    <property type="project" value="UniProtKB-SubCell"/>
</dbReference>
<accession>C8NIQ5</accession>
<dbReference type="EMBL" id="ACKZ01000029">
    <property type="protein sequence ID" value="EEW36452.1"/>
    <property type="molecule type" value="Genomic_DNA"/>
</dbReference>
<keyword evidence="7" id="KW-0732">Signal</keyword>
<dbReference type="Proteomes" id="UP000005926">
    <property type="component" value="Unassembled WGS sequence"/>
</dbReference>
<proteinExistence type="predicted"/>
<dbReference type="eggNOG" id="COG4129">
    <property type="taxonomic scope" value="Bacteria"/>
</dbReference>
<dbReference type="InterPro" id="IPR010343">
    <property type="entry name" value="ArAE_1"/>
</dbReference>
<keyword evidence="4 6" id="KW-1133">Transmembrane helix</keyword>
<comment type="subcellular location">
    <subcellularLocation>
        <location evidence="1">Cell membrane</location>
        <topology evidence="1">Multi-pass membrane protein</topology>
    </subcellularLocation>
</comment>
<feature type="domain" description="Putative aromatic acid exporter C-terminal" evidence="8">
    <location>
        <begin position="147"/>
        <end position="306"/>
    </location>
</feature>
<dbReference type="Pfam" id="PF11728">
    <property type="entry name" value="ArAE_1_C"/>
    <property type="match status" value="1"/>
</dbReference>
<dbReference type="RefSeq" id="WP_005606416.1">
    <property type="nucleotide sequence ID" value="NZ_CP102283.1"/>
</dbReference>
<dbReference type="Pfam" id="PF06081">
    <property type="entry name" value="ArAE_1"/>
    <property type="match status" value="1"/>
</dbReference>
<reference evidence="9 10" key="1">
    <citation type="submission" date="2009-08" db="EMBL/GenBank/DDBJ databases">
        <authorList>
            <person name="Muzny D."/>
            <person name="Qin X."/>
            <person name="Deng J."/>
            <person name="Jiang H."/>
            <person name="Liu Y."/>
            <person name="Qu J."/>
            <person name="Song X.-Z."/>
            <person name="Zhang L."/>
            <person name="Thornton R."/>
            <person name="Coyle M."/>
            <person name="Francisco L."/>
            <person name="Jackson L."/>
            <person name="Javaid M."/>
            <person name="Korchina V."/>
            <person name="Kovar C."/>
            <person name="Mata R."/>
            <person name="Mathew T."/>
            <person name="Ngo R."/>
            <person name="Nguyen L."/>
            <person name="Nguyen N."/>
            <person name="Okwuonu G."/>
            <person name="Ongeri F."/>
            <person name="Pham C."/>
            <person name="Simmons D."/>
            <person name="Wilczek-Boney K."/>
            <person name="Hale W."/>
            <person name="Jakkamsetti A."/>
            <person name="Pham P."/>
            <person name="Ruth R."/>
            <person name="San Lucas F."/>
            <person name="Warren J."/>
            <person name="Zhang J."/>
            <person name="Zhao Z."/>
            <person name="Zhou C."/>
            <person name="Zhu D."/>
            <person name="Lee S."/>
            <person name="Bess C."/>
            <person name="Blankenburg K."/>
            <person name="Forbes L."/>
            <person name="Fu Q."/>
            <person name="Gubbala S."/>
            <person name="Hirani K."/>
            <person name="Jayaseelan J.C."/>
            <person name="Lara F."/>
            <person name="Munidasa M."/>
            <person name="Palculict T."/>
            <person name="Patil S."/>
            <person name="Pu L.-L."/>
            <person name="Saada N."/>
            <person name="Tang L."/>
            <person name="Weissenberger G."/>
            <person name="Zhu Y."/>
            <person name="Hemphill L."/>
            <person name="Shang Y."/>
            <person name="Youmans B."/>
            <person name="Ayvaz T."/>
            <person name="Ross M."/>
            <person name="Santibanez J."/>
            <person name="Aqrawi P."/>
            <person name="Gross S."/>
            <person name="Joshi V."/>
            <person name="Fowler G."/>
            <person name="Nazareth L."/>
            <person name="Reid J."/>
            <person name="Worley K."/>
            <person name="Petrosino J."/>
            <person name="Highlander S."/>
            <person name="Gibbs R."/>
        </authorList>
    </citation>
    <scope>NUCLEOTIDE SEQUENCE [LARGE SCALE GENOMIC DNA]</scope>
    <source>
        <strain evidence="9 10">ATCC 49175</strain>
    </source>
</reference>
<organism evidence="9 10">
    <name type="scientific">Granulicatella adiacens ATCC 49175</name>
    <dbReference type="NCBI Taxonomy" id="638301"/>
    <lineage>
        <taxon>Bacteria</taxon>
        <taxon>Bacillati</taxon>
        <taxon>Bacillota</taxon>
        <taxon>Bacilli</taxon>
        <taxon>Lactobacillales</taxon>
        <taxon>Carnobacteriaceae</taxon>
        <taxon>Granulicatella</taxon>
    </lineage>
</organism>
<keyword evidence="2" id="KW-1003">Cell membrane</keyword>
<dbReference type="Gene3D" id="1.20.120.940">
    <property type="entry name" value="Putative aromatic acid exporter, C-terminal domain"/>
    <property type="match status" value="1"/>
</dbReference>
<sequence>MKLKIMKVIVSAFSALMIAQAFNLSTPSAAAIIAILSVMDTKKISLAATSQRLAAALLALFVGGIVFWIFGFDAMSFGIYLLCYIPMAYILKVEIGVAPSTVLVIHLWTQQQLTFSLFVNEMLLVTIGAGVAILFNWYMPSYREHIIDIREEIESKMREVLLKMSGFLSVGNGKNDGEVLQIVKEKLKAAREYVRLESENHLTSEITYDEQYFEMRRDQTKLLEIMAVNLNEFRWDGEEMAILSEMFKQTAEQLAEQNTASQLIDEIEAMLEHFRERPLPQTRREFEKRAQLYQLLRDLKRFVQLKVDFYQTYGVHYFKRKEKSRNSTKSN</sequence>
<dbReference type="PANTHER" id="PTHR40064:SF1">
    <property type="entry name" value="MEMBRANE PROTEIN"/>
    <property type="match status" value="1"/>
</dbReference>
<dbReference type="STRING" id="638301.HMPREF0444_1800"/>
<dbReference type="HOGENOM" id="CLU_067525_0_0_9"/>
<evidence type="ECO:0000313" key="10">
    <source>
        <dbReference type="Proteomes" id="UP000005926"/>
    </source>
</evidence>
<evidence type="ECO:0000259" key="8">
    <source>
        <dbReference type="Pfam" id="PF11728"/>
    </source>
</evidence>
<feature type="signal peptide" evidence="7">
    <location>
        <begin position="1"/>
        <end position="21"/>
    </location>
</feature>
<dbReference type="PANTHER" id="PTHR40064">
    <property type="entry name" value="MEMBRANE PROTEIN-RELATED"/>
    <property type="match status" value="1"/>
</dbReference>
<feature type="transmembrane region" description="Helical" evidence="6">
    <location>
        <begin position="54"/>
        <end position="82"/>
    </location>
</feature>
<keyword evidence="10" id="KW-1185">Reference proteome</keyword>
<evidence type="ECO:0000256" key="1">
    <source>
        <dbReference type="ARBA" id="ARBA00004651"/>
    </source>
</evidence>
<dbReference type="InterPro" id="IPR021062">
    <property type="entry name" value="ArAE_1_C"/>
</dbReference>
<keyword evidence="3 6" id="KW-0812">Transmembrane</keyword>
<gene>
    <name evidence="9" type="ORF">HMPREF0444_1800</name>
</gene>
<dbReference type="GeneID" id="78412441"/>
<evidence type="ECO:0000256" key="3">
    <source>
        <dbReference type="ARBA" id="ARBA00022692"/>
    </source>
</evidence>
<evidence type="ECO:0000256" key="5">
    <source>
        <dbReference type="ARBA" id="ARBA00023136"/>
    </source>
</evidence>
<evidence type="ECO:0000256" key="2">
    <source>
        <dbReference type="ARBA" id="ARBA00022475"/>
    </source>
</evidence>
<name>C8NIQ5_9LACT</name>
<evidence type="ECO:0000256" key="4">
    <source>
        <dbReference type="ARBA" id="ARBA00022989"/>
    </source>
</evidence>
<feature type="transmembrane region" description="Helical" evidence="6">
    <location>
        <begin position="115"/>
        <end position="138"/>
    </location>
</feature>